<comment type="caution">
    <text evidence="1">The sequence shown here is derived from an EMBL/GenBank/DDBJ whole genome shotgun (WGS) entry which is preliminary data.</text>
</comment>
<gene>
    <name evidence="1" type="ORF">PanWU01x14_319150</name>
</gene>
<evidence type="ECO:0000313" key="2">
    <source>
        <dbReference type="Proteomes" id="UP000237105"/>
    </source>
</evidence>
<protein>
    <submittedName>
        <fullName evidence="1">Uncharacterized protein</fullName>
    </submittedName>
</protein>
<name>A0A2P5AM25_PARAD</name>
<organism evidence="1 2">
    <name type="scientific">Parasponia andersonii</name>
    <name type="common">Sponia andersonii</name>
    <dbReference type="NCBI Taxonomy" id="3476"/>
    <lineage>
        <taxon>Eukaryota</taxon>
        <taxon>Viridiplantae</taxon>
        <taxon>Streptophyta</taxon>
        <taxon>Embryophyta</taxon>
        <taxon>Tracheophyta</taxon>
        <taxon>Spermatophyta</taxon>
        <taxon>Magnoliopsida</taxon>
        <taxon>eudicotyledons</taxon>
        <taxon>Gunneridae</taxon>
        <taxon>Pentapetalae</taxon>
        <taxon>rosids</taxon>
        <taxon>fabids</taxon>
        <taxon>Rosales</taxon>
        <taxon>Cannabaceae</taxon>
        <taxon>Parasponia</taxon>
    </lineage>
</organism>
<evidence type="ECO:0000313" key="1">
    <source>
        <dbReference type="EMBL" id="PON37594.1"/>
    </source>
</evidence>
<proteinExistence type="predicted"/>
<dbReference type="AlphaFoldDB" id="A0A2P5AM25"/>
<dbReference type="Pfam" id="PF14223">
    <property type="entry name" value="Retrotran_gag_2"/>
    <property type="match status" value="1"/>
</dbReference>
<sequence length="91" mass="10020">QIKCIIDELSIMGVPVHNKDLSFKILSGLPKSNKDIIGGIHAQETLISFEDLHEKRIISKAVMNEEHPKSAIPSMPATANVAIKPFCTQQN</sequence>
<dbReference type="OrthoDB" id="1742162at2759"/>
<reference evidence="2" key="1">
    <citation type="submission" date="2016-06" db="EMBL/GenBank/DDBJ databases">
        <title>Parallel loss of symbiosis genes in relatives of nitrogen-fixing non-legume Parasponia.</title>
        <authorList>
            <person name="Van Velzen R."/>
            <person name="Holmer R."/>
            <person name="Bu F."/>
            <person name="Rutten L."/>
            <person name="Van Zeijl A."/>
            <person name="Liu W."/>
            <person name="Santuari L."/>
            <person name="Cao Q."/>
            <person name="Sharma T."/>
            <person name="Shen D."/>
            <person name="Roswanjaya Y."/>
            <person name="Wardhani T."/>
            <person name="Kalhor M.S."/>
            <person name="Jansen J."/>
            <person name="Van den Hoogen J."/>
            <person name="Gungor B."/>
            <person name="Hartog M."/>
            <person name="Hontelez J."/>
            <person name="Verver J."/>
            <person name="Yang W.-C."/>
            <person name="Schijlen E."/>
            <person name="Repin R."/>
            <person name="Schilthuizen M."/>
            <person name="Schranz E."/>
            <person name="Heidstra R."/>
            <person name="Miyata K."/>
            <person name="Fedorova E."/>
            <person name="Kohlen W."/>
            <person name="Bisseling T."/>
            <person name="Smit S."/>
            <person name="Geurts R."/>
        </authorList>
    </citation>
    <scope>NUCLEOTIDE SEQUENCE [LARGE SCALE GENOMIC DNA]</scope>
    <source>
        <strain evidence="2">cv. WU1-14</strain>
    </source>
</reference>
<accession>A0A2P5AM25</accession>
<dbReference type="EMBL" id="JXTB01000524">
    <property type="protein sequence ID" value="PON37594.1"/>
    <property type="molecule type" value="Genomic_DNA"/>
</dbReference>
<keyword evidence="2" id="KW-1185">Reference proteome</keyword>
<dbReference type="Proteomes" id="UP000237105">
    <property type="component" value="Unassembled WGS sequence"/>
</dbReference>
<feature type="non-terminal residue" evidence="1">
    <location>
        <position position="1"/>
    </location>
</feature>